<dbReference type="Proteomes" id="UP000078228">
    <property type="component" value="Unassembled WGS sequence"/>
</dbReference>
<proteinExistence type="predicted"/>
<gene>
    <name evidence="1" type="ORF">AO384_0865</name>
</gene>
<keyword evidence="2" id="KW-1185">Reference proteome</keyword>
<evidence type="ECO:0000313" key="1">
    <source>
        <dbReference type="EMBL" id="OAU96704.1"/>
    </source>
</evidence>
<dbReference type="OrthoDB" id="9889206at2"/>
<dbReference type="EMBL" id="LXHC01000016">
    <property type="protein sequence ID" value="OAU96704.1"/>
    <property type="molecule type" value="Genomic_DNA"/>
</dbReference>
<protein>
    <submittedName>
        <fullName evidence="1">Uncharacterized protein</fullName>
    </submittedName>
</protein>
<dbReference type="AlphaFoldDB" id="A0A198UK98"/>
<organism evidence="1 2">
    <name type="scientific">Moraxella catarrhalis</name>
    <name type="common">Branhamella catarrhalis</name>
    <dbReference type="NCBI Taxonomy" id="480"/>
    <lineage>
        <taxon>Bacteria</taxon>
        <taxon>Pseudomonadati</taxon>
        <taxon>Pseudomonadota</taxon>
        <taxon>Gammaproteobacteria</taxon>
        <taxon>Moraxellales</taxon>
        <taxon>Moraxellaceae</taxon>
        <taxon>Moraxella</taxon>
    </lineage>
</organism>
<name>A0A198UK98_MORCA</name>
<accession>A0A198UK98</accession>
<dbReference type="PATRIC" id="fig|480.237.peg.1387"/>
<evidence type="ECO:0000313" key="2">
    <source>
        <dbReference type="Proteomes" id="UP000078228"/>
    </source>
</evidence>
<dbReference type="RefSeq" id="WP_064609666.1">
    <property type="nucleotide sequence ID" value="NZ_LXHB01000002.1"/>
</dbReference>
<sequence length="65" mass="7638">MAKLYPDAVKFIVETRNSQNVTFDKLAEMVTKKFGIEITATAVRHRYIQHRYDHIVEKIKQTEGE</sequence>
<comment type="caution">
    <text evidence="1">The sequence shown here is derived from an EMBL/GenBank/DDBJ whole genome shotgun (WGS) entry which is preliminary data.</text>
</comment>
<reference evidence="1 2" key="1">
    <citation type="journal article" date="2016" name="Genome Biol. Evol.">
        <title>Comparative Genomic Analyses of the Moraxella catarrhalis Serosensitive and Seroresistant Lineages Demonstrate Their Independent Evolution.</title>
        <authorList>
            <person name="Earl J.P."/>
            <person name="de Vries S.P."/>
            <person name="Ahmed A."/>
            <person name="Powell E."/>
            <person name="Schultz M.P."/>
            <person name="Hermans P.W."/>
            <person name="Hill D.J."/>
            <person name="Zhou Z."/>
            <person name="Constantinidou C.I."/>
            <person name="Hu F.Z."/>
            <person name="Bootsma H.J."/>
            <person name="Ehrlich G.D."/>
        </authorList>
    </citation>
    <scope>NUCLEOTIDE SEQUENCE [LARGE SCALE GENOMIC DNA]</scope>
    <source>
        <strain evidence="1 2">Z7542</strain>
    </source>
</reference>